<evidence type="ECO:0000256" key="7">
    <source>
        <dbReference type="ARBA" id="ARBA00023277"/>
    </source>
</evidence>
<dbReference type="PANTHER" id="PTHR32438:SF5">
    <property type="entry name" value="4-ALPHA-GLUCANOTRANSFERASE DPE1, CHLOROPLASTIC_AMYLOPLASTIC"/>
    <property type="match status" value="1"/>
</dbReference>
<evidence type="ECO:0000256" key="6">
    <source>
        <dbReference type="ARBA" id="ARBA00022679"/>
    </source>
</evidence>
<evidence type="ECO:0000256" key="9">
    <source>
        <dbReference type="ARBA" id="ARBA00031501"/>
    </source>
</evidence>
<dbReference type="GO" id="GO:0004134">
    <property type="term" value="F:4-alpha-glucanotransferase activity"/>
    <property type="evidence" value="ECO:0007669"/>
    <property type="project" value="UniProtKB-EC"/>
</dbReference>
<dbReference type="PANTHER" id="PTHR32438">
    <property type="entry name" value="4-ALPHA-GLUCANOTRANSFERASE DPE1, CHLOROPLASTIC/AMYLOPLASTIC"/>
    <property type="match status" value="1"/>
</dbReference>
<dbReference type="InterPro" id="IPR003385">
    <property type="entry name" value="Glyco_hydro_77"/>
</dbReference>
<protein>
    <recommendedName>
        <fullName evidence="4 10">4-alpha-glucanotransferase</fullName>
        <ecNumber evidence="3 10">2.4.1.25</ecNumber>
    </recommendedName>
    <alternativeName>
        <fullName evidence="8 10">Amylomaltase</fullName>
    </alternativeName>
    <alternativeName>
        <fullName evidence="9 10">Disproportionating enzyme</fullName>
    </alternativeName>
</protein>
<dbReference type="InterPro" id="IPR017853">
    <property type="entry name" value="GH"/>
</dbReference>
<reference evidence="11 12" key="1">
    <citation type="journal article" date="2017" name="Front. Microbiol.">
        <title>New Insights into the Diversity of the Genus Faecalibacterium.</title>
        <authorList>
            <person name="Benevides L."/>
            <person name="Burman S."/>
            <person name="Martin R."/>
            <person name="Robert V."/>
            <person name="Thomas M."/>
            <person name="Miquel S."/>
            <person name="Chain F."/>
            <person name="Sokol H."/>
            <person name="Bermudez-Humaran L.G."/>
            <person name="Morrison M."/>
            <person name="Langella P."/>
            <person name="Azevedo V.A."/>
            <person name="Chatel J.M."/>
            <person name="Soares S."/>
        </authorList>
    </citation>
    <scope>NUCLEOTIDE SEQUENCE [LARGE SCALE GENOMIC DNA]</scope>
    <source>
        <strain evidence="12">CNCM I-4540</strain>
    </source>
</reference>
<evidence type="ECO:0000313" key="12">
    <source>
        <dbReference type="Proteomes" id="UP000220752"/>
    </source>
</evidence>
<evidence type="ECO:0000256" key="10">
    <source>
        <dbReference type="RuleBase" id="RU361207"/>
    </source>
</evidence>
<name>A0A2A6ZC67_9FIRM</name>
<dbReference type="NCBIfam" id="TIGR00217">
    <property type="entry name" value="malQ"/>
    <property type="match status" value="1"/>
</dbReference>
<evidence type="ECO:0000256" key="3">
    <source>
        <dbReference type="ARBA" id="ARBA00012560"/>
    </source>
</evidence>
<sequence length="513" mass="57097">MRESGILMPVSSLPGPYGIGCFGKEAFKFVDFLAQAGQKIWQILPLSPTGYGDSPYQSCSAFAGNPYFIDLDALKEEGLLTAAQLKAEKWGTDPKEVDYGTLYVSRFKVLRTAYAAWRKQCAGLHGCSYYFPDDYYAFTLANEEWLDDYALYMALKVANGMKNWVEWDKLYRLRDKKALAAFAAENEEEIGFWKFVQYKFAAQWQAVKAYANKKDVQILGDIPIYVSADSVDAWVGGALFELDADGGFARVAGCPPDYFSADGQLWGNPLYNWAYHKKTGYAWWVRRVRHALGIYDLLRIDHFRGFDTYWAIPADSTTARTGKWENGPGMELFDALEAALGKLPIIAEDLGELFPSVRKLLADSTFPGMKVLQFAFGGGDNEYLPHNHVKNSVVYPGTHDNTTLTDWWENGASEKEKAAAAAYLHLTGVKPTAKELAAIRTDDVRIALLRAALGSVADRAIIPMYDWLGLGAEAHLNTPGKLGGNWAWRAADGFAVKALAKTIHDECSVYCRV</sequence>
<proteinExistence type="inferred from homology"/>
<gene>
    <name evidence="11" type="primary">malQ</name>
    <name evidence="11" type="ORF">CGS46_05625</name>
</gene>
<dbReference type="Pfam" id="PF02446">
    <property type="entry name" value="Glyco_hydro_77"/>
    <property type="match status" value="1"/>
</dbReference>
<comment type="caution">
    <text evidence="11">The sequence shown here is derived from an EMBL/GenBank/DDBJ whole genome shotgun (WGS) entry which is preliminary data.</text>
</comment>
<comment type="similarity">
    <text evidence="2 10">Belongs to the disproportionating enzyme family.</text>
</comment>
<evidence type="ECO:0000256" key="5">
    <source>
        <dbReference type="ARBA" id="ARBA00022676"/>
    </source>
</evidence>
<keyword evidence="7 10" id="KW-0119">Carbohydrate metabolism</keyword>
<dbReference type="Gene3D" id="3.20.20.80">
    <property type="entry name" value="Glycosidases"/>
    <property type="match status" value="1"/>
</dbReference>
<dbReference type="EC" id="2.4.1.25" evidence="3 10"/>
<dbReference type="EMBL" id="NMTQ01000021">
    <property type="protein sequence ID" value="PDX58969.1"/>
    <property type="molecule type" value="Genomic_DNA"/>
</dbReference>
<keyword evidence="6 10" id="KW-0808">Transferase</keyword>
<organism evidence="11 12">
    <name type="scientific">Faecalibacterium langellae</name>
    <dbReference type="NCBI Taxonomy" id="3435293"/>
    <lineage>
        <taxon>Bacteria</taxon>
        <taxon>Bacillati</taxon>
        <taxon>Bacillota</taxon>
        <taxon>Clostridia</taxon>
        <taxon>Eubacteriales</taxon>
        <taxon>Oscillospiraceae</taxon>
        <taxon>Faecalibacterium</taxon>
    </lineage>
</organism>
<evidence type="ECO:0000256" key="4">
    <source>
        <dbReference type="ARBA" id="ARBA00020295"/>
    </source>
</evidence>
<dbReference type="Proteomes" id="UP000220752">
    <property type="component" value="Unassembled WGS sequence"/>
</dbReference>
<dbReference type="GO" id="GO:0005975">
    <property type="term" value="P:carbohydrate metabolic process"/>
    <property type="evidence" value="ECO:0007669"/>
    <property type="project" value="InterPro"/>
</dbReference>
<evidence type="ECO:0000256" key="1">
    <source>
        <dbReference type="ARBA" id="ARBA00000439"/>
    </source>
</evidence>
<dbReference type="NCBIfam" id="NF011080">
    <property type="entry name" value="PRK14508.1-3"/>
    <property type="match status" value="1"/>
</dbReference>
<evidence type="ECO:0000313" key="11">
    <source>
        <dbReference type="EMBL" id="PDX58969.1"/>
    </source>
</evidence>
<keyword evidence="5 10" id="KW-0328">Glycosyltransferase</keyword>
<comment type="catalytic activity">
    <reaction evidence="1 10">
        <text>Transfers a segment of a (1-&gt;4)-alpha-D-glucan to a new position in an acceptor, which may be glucose or a (1-&gt;4)-alpha-D-glucan.</text>
        <dbReference type="EC" id="2.4.1.25"/>
    </reaction>
</comment>
<dbReference type="AlphaFoldDB" id="A0A2A6ZC67"/>
<dbReference type="SUPFAM" id="SSF51445">
    <property type="entry name" value="(Trans)glycosidases"/>
    <property type="match status" value="1"/>
</dbReference>
<evidence type="ECO:0000256" key="2">
    <source>
        <dbReference type="ARBA" id="ARBA00005684"/>
    </source>
</evidence>
<accession>A0A2A6ZC67</accession>
<evidence type="ECO:0000256" key="8">
    <source>
        <dbReference type="ARBA" id="ARBA00031423"/>
    </source>
</evidence>
<keyword evidence="12" id="KW-1185">Reference proteome</keyword>